<keyword evidence="10" id="KW-0460">Magnesium</keyword>
<dbReference type="Pfam" id="PF13793">
    <property type="entry name" value="Pribosyltran_N"/>
    <property type="match status" value="1"/>
</dbReference>
<dbReference type="SMART" id="SM01400">
    <property type="entry name" value="Pribosyltran_N"/>
    <property type="match status" value="1"/>
</dbReference>
<dbReference type="PANTHER" id="PTHR10210">
    <property type="entry name" value="RIBOSE-PHOSPHATE DIPHOSPHOKINASE FAMILY MEMBER"/>
    <property type="match status" value="1"/>
</dbReference>
<dbReference type="STRING" id="139825.A0A401GKX9"/>
<dbReference type="PROSITE" id="PS00114">
    <property type="entry name" value="PRPP_SYNTHASE"/>
    <property type="match status" value="1"/>
</dbReference>
<dbReference type="GO" id="GO:0005737">
    <property type="term" value="C:cytoplasm"/>
    <property type="evidence" value="ECO:0007669"/>
    <property type="project" value="TreeGrafter"/>
</dbReference>
<dbReference type="GO" id="GO:0005524">
    <property type="term" value="F:ATP binding"/>
    <property type="evidence" value="ECO:0007669"/>
    <property type="project" value="UniProtKB-KW"/>
</dbReference>
<dbReference type="NCBIfam" id="TIGR01251">
    <property type="entry name" value="ribP_PPkin"/>
    <property type="match status" value="1"/>
</dbReference>
<dbReference type="GO" id="GO:0006015">
    <property type="term" value="P:5-phosphoribose 1-diphosphate biosynthetic process"/>
    <property type="evidence" value="ECO:0007669"/>
    <property type="project" value="TreeGrafter"/>
</dbReference>
<proteinExistence type="inferred from homology"/>
<dbReference type="GO" id="GO:0002189">
    <property type="term" value="C:ribose phosphate diphosphokinase complex"/>
    <property type="evidence" value="ECO:0007669"/>
    <property type="project" value="UniProtKB-ARBA"/>
</dbReference>
<comment type="similarity">
    <text evidence="2">Belongs to the ribose-phosphate pyrophosphokinase family.</text>
</comment>
<evidence type="ECO:0000313" key="13">
    <source>
        <dbReference type="EMBL" id="GBE82799.1"/>
    </source>
</evidence>
<dbReference type="CDD" id="cd06223">
    <property type="entry name" value="PRTases_typeI"/>
    <property type="match status" value="1"/>
</dbReference>
<accession>A0A401GKX9</accession>
<dbReference type="GO" id="GO:0016301">
    <property type="term" value="F:kinase activity"/>
    <property type="evidence" value="ECO:0007669"/>
    <property type="project" value="UniProtKB-KW"/>
</dbReference>
<keyword evidence="7" id="KW-0547">Nucleotide-binding</keyword>
<evidence type="ECO:0000256" key="9">
    <source>
        <dbReference type="ARBA" id="ARBA00022840"/>
    </source>
</evidence>
<evidence type="ECO:0000256" key="8">
    <source>
        <dbReference type="ARBA" id="ARBA00022777"/>
    </source>
</evidence>
<evidence type="ECO:0000256" key="5">
    <source>
        <dbReference type="ARBA" id="ARBA00022723"/>
    </source>
</evidence>
<gene>
    <name evidence="13" type="ORF">SCP_0411840</name>
</gene>
<dbReference type="NCBIfam" id="NF002320">
    <property type="entry name" value="PRK01259.1"/>
    <property type="match status" value="1"/>
</dbReference>
<dbReference type="AlphaFoldDB" id="A0A401GKX9"/>
<evidence type="ECO:0000256" key="11">
    <source>
        <dbReference type="ARBA" id="ARBA00049535"/>
    </source>
</evidence>
<dbReference type="GO" id="GO:0006164">
    <property type="term" value="P:purine nucleotide biosynthetic process"/>
    <property type="evidence" value="ECO:0007669"/>
    <property type="project" value="TreeGrafter"/>
</dbReference>
<dbReference type="FunCoup" id="A0A401GKX9">
    <property type="interactions" value="278"/>
</dbReference>
<comment type="catalytic activity">
    <reaction evidence="11">
        <text>D-ribose 5-phosphate + ATP = 5-phospho-alpha-D-ribose 1-diphosphate + AMP + H(+)</text>
        <dbReference type="Rhea" id="RHEA:15609"/>
        <dbReference type="ChEBI" id="CHEBI:15378"/>
        <dbReference type="ChEBI" id="CHEBI:30616"/>
        <dbReference type="ChEBI" id="CHEBI:58017"/>
        <dbReference type="ChEBI" id="CHEBI:78346"/>
        <dbReference type="ChEBI" id="CHEBI:456215"/>
        <dbReference type="EC" id="2.7.6.1"/>
    </reaction>
</comment>
<keyword evidence="8 13" id="KW-0418">Kinase</keyword>
<evidence type="ECO:0000259" key="12">
    <source>
        <dbReference type="Pfam" id="PF13793"/>
    </source>
</evidence>
<protein>
    <recommendedName>
        <fullName evidence="3">ribose-phosphate diphosphokinase</fullName>
        <ecNumber evidence="3">2.7.6.1</ecNumber>
    </recommendedName>
</protein>
<dbReference type="GeneID" id="38779716"/>
<dbReference type="OrthoDB" id="413572at2759"/>
<feature type="domain" description="Ribose-phosphate pyrophosphokinase N-terminal" evidence="12">
    <location>
        <begin position="8"/>
        <end position="123"/>
    </location>
</feature>
<evidence type="ECO:0000256" key="2">
    <source>
        <dbReference type="ARBA" id="ARBA00006478"/>
    </source>
</evidence>
<dbReference type="InParanoid" id="A0A401GKX9"/>
<keyword evidence="14" id="KW-1185">Reference proteome</keyword>
<evidence type="ECO:0000256" key="6">
    <source>
        <dbReference type="ARBA" id="ARBA00022727"/>
    </source>
</evidence>
<evidence type="ECO:0000256" key="10">
    <source>
        <dbReference type="ARBA" id="ARBA00022842"/>
    </source>
</evidence>
<dbReference type="FunFam" id="3.40.50.2020:FF:000005">
    <property type="entry name" value="Ribose-phosphate pyrophosphokinase 1"/>
    <property type="match status" value="1"/>
</dbReference>
<dbReference type="EMBL" id="BFAD01000004">
    <property type="protein sequence ID" value="GBE82799.1"/>
    <property type="molecule type" value="Genomic_DNA"/>
</dbReference>
<dbReference type="GO" id="GO:0000287">
    <property type="term" value="F:magnesium ion binding"/>
    <property type="evidence" value="ECO:0007669"/>
    <property type="project" value="InterPro"/>
</dbReference>
<comment type="caution">
    <text evidence="13">The sequence shown here is derived from an EMBL/GenBank/DDBJ whole genome shotgun (WGS) entry which is preliminary data.</text>
</comment>
<dbReference type="GO" id="GO:0004749">
    <property type="term" value="F:ribose phosphate diphosphokinase activity"/>
    <property type="evidence" value="ECO:0007669"/>
    <property type="project" value="UniProtKB-EC"/>
</dbReference>
<evidence type="ECO:0000256" key="7">
    <source>
        <dbReference type="ARBA" id="ARBA00022741"/>
    </source>
</evidence>
<dbReference type="Pfam" id="PF14572">
    <property type="entry name" value="Pribosyl_synth"/>
    <property type="match status" value="1"/>
</dbReference>
<dbReference type="RefSeq" id="XP_027613712.1">
    <property type="nucleotide sequence ID" value="XM_027757911.1"/>
</dbReference>
<reference evidence="13 14" key="1">
    <citation type="journal article" date="2018" name="Sci. Rep.">
        <title>Genome sequence of the cauliflower mushroom Sparassis crispa (Hanabiratake) and its association with beneficial usage.</title>
        <authorList>
            <person name="Kiyama R."/>
            <person name="Furutani Y."/>
            <person name="Kawaguchi K."/>
            <person name="Nakanishi T."/>
        </authorList>
    </citation>
    <scope>NUCLEOTIDE SEQUENCE [LARGE SCALE GENOMIC DNA]</scope>
</reference>
<keyword evidence="9" id="KW-0067">ATP-binding</keyword>
<evidence type="ECO:0000256" key="1">
    <source>
        <dbReference type="ARBA" id="ARBA00004996"/>
    </source>
</evidence>
<sequence length="329" mass="35693">MLHGNSVRILTGNSHPELAQAVVERLNVPMTPCTVKKFSNGEINVKISESVRDEDVFIIQSGCGNVNDNLMELLILISACKGASARRITAVIPCFPYARVDKKDKSRAPITAKLVANMLGVAGCDHVITMDLHASQIQGFFDFPVDNLYSEPLMVAYIKTHIEDWKNSVVVSPDAGGAKRVTALADKLGVEFALIHRGRTKNSDELPEVVEVLVGDVRGKVAILVDDLIDTGVTLALATRALRDNGASKVYALISHGLLSETKMSMIQDLPMEKLVVTNTIPQHQHALACDKLVTLDVSPIIAESVRRTHNGESISFLFGDWTGDGVAF</sequence>
<evidence type="ECO:0000256" key="3">
    <source>
        <dbReference type="ARBA" id="ARBA00013247"/>
    </source>
</evidence>
<dbReference type="InterPro" id="IPR000842">
    <property type="entry name" value="PRib_PP_synth_CS"/>
</dbReference>
<evidence type="ECO:0000313" key="14">
    <source>
        <dbReference type="Proteomes" id="UP000287166"/>
    </source>
</evidence>
<dbReference type="EC" id="2.7.6.1" evidence="3"/>
<dbReference type="Proteomes" id="UP000287166">
    <property type="component" value="Unassembled WGS sequence"/>
</dbReference>
<evidence type="ECO:0000256" key="4">
    <source>
        <dbReference type="ARBA" id="ARBA00022679"/>
    </source>
</evidence>
<dbReference type="InterPro" id="IPR029099">
    <property type="entry name" value="Pribosyltran_N"/>
</dbReference>
<dbReference type="InterPro" id="IPR000836">
    <property type="entry name" value="PRTase_dom"/>
</dbReference>
<comment type="pathway">
    <text evidence="1">Metabolic intermediate biosynthesis; 5-phospho-alpha-D-ribose 1-diphosphate biosynthesis; 5-phospho-alpha-D-ribose 1-diphosphate from D-ribose 5-phosphate (route I): step 1/1.</text>
</comment>
<name>A0A401GKX9_9APHY</name>
<dbReference type="SUPFAM" id="SSF53271">
    <property type="entry name" value="PRTase-like"/>
    <property type="match status" value="1"/>
</dbReference>
<dbReference type="Gene3D" id="3.40.50.2020">
    <property type="match status" value="2"/>
</dbReference>
<dbReference type="GO" id="GO:0009156">
    <property type="term" value="P:ribonucleoside monophosphate biosynthetic process"/>
    <property type="evidence" value="ECO:0007669"/>
    <property type="project" value="InterPro"/>
</dbReference>
<dbReference type="InterPro" id="IPR005946">
    <property type="entry name" value="Rib-P_diPkinase"/>
</dbReference>
<organism evidence="13 14">
    <name type="scientific">Sparassis crispa</name>
    <dbReference type="NCBI Taxonomy" id="139825"/>
    <lineage>
        <taxon>Eukaryota</taxon>
        <taxon>Fungi</taxon>
        <taxon>Dikarya</taxon>
        <taxon>Basidiomycota</taxon>
        <taxon>Agaricomycotina</taxon>
        <taxon>Agaricomycetes</taxon>
        <taxon>Polyporales</taxon>
        <taxon>Sparassidaceae</taxon>
        <taxon>Sparassis</taxon>
    </lineage>
</organism>
<dbReference type="PANTHER" id="PTHR10210:SF46">
    <property type="entry name" value="RIBOSE-PHOSPHATE DIPHOSPHOKINASE"/>
    <property type="match status" value="1"/>
</dbReference>
<keyword evidence="6" id="KW-0545">Nucleotide biosynthesis</keyword>
<dbReference type="InterPro" id="IPR029057">
    <property type="entry name" value="PRTase-like"/>
</dbReference>
<keyword evidence="5" id="KW-0479">Metal-binding</keyword>
<dbReference type="FunFam" id="3.40.50.2020:FF:000031">
    <property type="entry name" value="Probable PRS4-ribose-phosphate pyrophosphokinase 3"/>
    <property type="match status" value="1"/>
</dbReference>
<keyword evidence="4" id="KW-0808">Transferase</keyword>